<proteinExistence type="predicted"/>
<name>A0A5N6DC31_ASPPA</name>
<organism evidence="1 2">
    <name type="scientific">Aspergillus parasiticus</name>
    <dbReference type="NCBI Taxonomy" id="5067"/>
    <lineage>
        <taxon>Eukaryota</taxon>
        <taxon>Fungi</taxon>
        <taxon>Dikarya</taxon>
        <taxon>Ascomycota</taxon>
        <taxon>Pezizomycotina</taxon>
        <taxon>Eurotiomycetes</taxon>
        <taxon>Eurotiomycetidae</taxon>
        <taxon>Eurotiales</taxon>
        <taxon>Aspergillaceae</taxon>
        <taxon>Aspergillus</taxon>
        <taxon>Aspergillus subgen. Circumdati</taxon>
    </lineage>
</organism>
<dbReference type="EMBL" id="ML734999">
    <property type="protein sequence ID" value="KAB8202814.1"/>
    <property type="molecule type" value="Genomic_DNA"/>
</dbReference>
<evidence type="ECO:0000313" key="2">
    <source>
        <dbReference type="Proteomes" id="UP000326532"/>
    </source>
</evidence>
<dbReference type="AlphaFoldDB" id="A0A5N6DC31"/>
<accession>A0A5N6DC31</accession>
<dbReference type="Proteomes" id="UP000326532">
    <property type="component" value="Unassembled WGS sequence"/>
</dbReference>
<reference evidence="1 2" key="1">
    <citation type="submission" date="2019-04" db="EMBL/GenBank/DDBJ databases">
        <title>Fungal friends and foes A comparative genomics study of 23 Aspergillus species from section Flavi.</title>
        <authorList>
            <consortium name="DOE Joint Genome Institute"/>
            <person name="Kjaerbolling I."/>
            <person name="Vesth T.C."/>
            <person name="Frisvad J.C."/>
            <person name="Nybo J.L."/>
            <person name="Theobald S."/>
            <person name="Kildgaard S."/>
            <person name="Petersen T.I."/>
            <person name="Kuo A."/>
            <person name="Sato A."/>
            <person name="Lyhne E.K."/>
            <person name="Kogle M.E."/>
            <person name="Wiebenga A."/>
            <person name="Kun R.S."/>
            <person name="Lubbers R.J."/>
            <person name="Makela M.R."/>
            <person name="Barry K."/>
            <person name="Chovatia M."/>
            <person name="Clum A."/>
            <person name="Daum C."/>
            <person name="Haridas S."/>
            <person name="He G."/>
            <person name="LaButti K."/>
            <person name="Lipzen A."/>
            <person name="Mondo S."/>
            <person name="Pangilinan J."/>
            <person name="Riley R."/>
            <person name="Salamov A."/>
            <person name="Simmons B.A."/>
            <person name="Magnuson J.K."/>
            <person name="Henrissat B."/>
            <person name="Mortensen U.H."/>
            <person name="Larsen T.O."/>
            <person name="De vries R.P."/>
            <person name="Grigoriev I.V."/>
            <person name="Machida M."/>
            <person name="Baker S.E."/>
            <person name="Andersen M.R."/>
        </authorList>
    </citation>
    <scope>NUCLEOTIDE SEQUENCE [LARGE SCALE GENOMIC DNA]</scope>
    <source>
        <strain evidence="1 2">CBS 117618</strain>
    </source>
</reference>
<sequence length="81" mass="8850">MEPMYIAYSGLLVASLSNANYENPNKCPVNSCSPSNIATAISNTLLCPNPSHRLKAGLQYLVPCNGLKTLMHSYVTEYRSI</sequence>
<protein>
    <submittedName>
        <fullName evidence="1">Uncharacterized protein</fullName>
    </submittedName>
</protein>
<gene>
    <name evidence="1" type="ORF">BDV34DRAFT_200386</name>
</gene>
<evidence type="ECO:0000313" key="1">
    <source>
        <dbReference type="EMBL" id="KAB8202814.1"/>
    </source>
</evidence>
<keyword evidence="2" id="KW-1185">Reference proteome</keyword>
<dbReference type="VEuPathDB" id="FungiDB:BDV34DRAFT_200386"/>